<evidence type="ECO:0000313" key="3">
    <source>
        <dbReference type="EMBL" id="SMC70869.1"/>
    </source>
</evidence>
<dbReference type="EMBL" id="FWXV01000001">
    <property type="protein sequence ID" value="SMC70869.1"/>
    <property type="molecule type" value="Genomic_DNA"/>
</dbReference>
<evidence type="ECO:0000256" key="1">
    <source>
        <dbReference type="SAM" id="MobiDB-lite"/>
    </source>
</evidence>
<name>A0A1W2BD87_KIBAR</name>
<accession>A0A1W2BD87</accession>
<dbReference type="AlphaFoldDB" id="A0A1W2BD87"/>
<sequence>MNEQELRDGLREIMAVSSQPPPMNPNTALDAAKRAHKRRRASWAGVAAGAAVVALAAGTAFALAPAGESLPIGPAAAPTTTSNPDSTKTSWPNGQVDRTARSGPRANTADGVLTALKAALPDTVKVDEEAAYPGSGDKVTGSQASFDKYTGPDKKEVWQYLATAAVTRKSAPNDGTGRVMALVYTPGNSYPADVCELAPRFWGAGGACQTMVVQGKTVGVVAQPEDTGIDGIVGYRYDDGTVVFVAQSKQSNNEGPGKGSSMATAPLTVDQLAALVLTPSFKVQ</sequence>
<feature type="transmembrane region" description="Helical" evidence="2">
    <location>
        <begin position="43"/>
        <end position="64"/>
    </location>
</feature>
<keyword evidence="4" id="KW-1185">Reference proteome</keyword>
<organism evidence="3 4">
    <name type="scientific">Kibdelosporangium aridum</name>
    <dbReference type="NCBI Taxonomy" id="2030"/>
    <lineage>
        <taxon>Bacteria</taxon>
        <taxon>Bacillati</taxon>
        <taxon>Actinomycetota</taxon>
        <taxon>Actinomycetes</taxon>
        <taxon>Pseudonocardiales</taxon>
        <taxon>Pseudonocardiaceae</taxon>
        <taxon>Kibdelosporangium</taxon>
    </lineage>
</organism>
<keyword evidence="2" id="KW-0472">Membrane</keyword>
<dbReference type="OrthoDB" id="3821205at2"/>
<feature type="region of interest" description="Disordered" evidence="1">
    <location>
        <begin position="15"/>
        <end position="36"/>
    </location>
</feature>
<evidence type="ECO:0000256" key="2">
    <source>
        <dbReference type="SAM" id="Phobius"/>
    </source>
</evidence>
<reference evidence="3 4" key="1">
    <citation type="submission" date="2017-04" db="EMBL/GenBank/DDBJ databases">
        <authorList>
            <person name="Afonso C.L."/>
            <person name="Miller P.J."/>
            <person name="Scott M.A."/>
            <person name="Spackman E."/>
            <person name="Goraichik I."/>
            <person name="Dimitrov K.M."/>
            <person name="Suarez D.L."/>
            <person name="Swayne D.E."/>
        </authorList>
    </citation>
    <scope>NUCLEOTIDE SEQUENCE [LARGE SCALE GENOMIC DNA]</scope>
    <source>
        <strain evidence="3 4">DSM 43828</strain>
    </source>
</reference>
<feature type="region of interest" description="Disordered" evidence="1">
    <location>
        <begin position="74"/>
        <end position="107"/>
    </location>
</feature>
<evidence type="ECO:0000313" key="4">
    <source>
        <dbReference type="Proteomes" id="UP000192674"/>
    </source>
</evidence>
<keyword evidence="2" id="KW-0812">Transmembrane</keyword>
<dbReference type="RefSeq" id="WP_084425258.1">
    <property type="nucleotide sequence ID" value="NZ_FWXV01000001.1"/>
</dbReference>
<gene>
    <name evidence="3" type="ORF">SAMN05661093_01598</name>
</gene>
<feature type="compositionally biased region" description="Polar residues" evidence="1">
    <location>
        <begin position="78"/>
        <end position="93"/>
    </location>
</feature>
<proteinExistence type="predicted"/>
<keyword evidence="2" id="KW-1133">Transmembrane helix</keyword>
<dbReference type="Proteomes" id="UP000192674">
    <property type="component" value="Unassembled WGS sequence"/>
</dbReference>
<protein>
    <submittedName>
        <fullName evidence="3">Uncharacterized protein</fullName>
    </submittedName>
</protein>